<comment type="caution">
    <text evidence="1">The sequence shown here is derived from an EMBL/GenBank/DDBJ whole genome shotgun (WGS) entry which is preliminary data.</text>
</comment>
<protein>
    <submittedName>
        <fullName evidence="1">Uncharacterized protein</fullName>
    </submittedName>
</protein>
<dbReference type="Proteomes" id="UP001228446">
    <property type="component" value="Unassembled WGS sequence"/>
</dbReference>
<gene>
    <name evidence="1" type="ORF">RFF62_06970</name>
</gene>
<name>A0ABU1B4N4_9STRE</name>
<evidence type="ECO:0000313" key="1">
    <source>
        <dbReference type="EMBL" id="MDQ8833515.1"/>
    </source>
</evidence>
<sequence>MKSLRESDSQFYRNELFLDTTNGETLATTELKDLIISEKGAKLFLQWKNILIEVKQRSVTSF</sequence>
<reference evidence="1 2" key="1">
    <citation type="submission" date="2023-08" db="EMBL/GenBank/DDBJ databases">
        <title>Streptococcus ruminantium-associated sheep mastitis outbreak detected in Italy is distinct from bovine isolates.</title>
        <authorList>
            <person name="Rosa M.N."/>
            <person name="Vezina B."/>
            <person name="Tola S."/>
        </authorList>
    </citation>
    <scope>NUCLEOTIDE SEQUENCE [LARGE SCALE GENOMIC DNA]</scope>
    <source>
        <strain evidence="1 2">OM6730</strain>
    </source>
</reference>
<organism evidence="1 2">
    <name type="scientific">Streptococcus ruminantium</name>
    <dbReference type="NCBI Taxonomy" id="1917441"/>
    <lineage>
        <taxon>Bacteria</taxon>
        <taxon>Bacillati</taxon>
        <taxon>Bacillota</taxon>
        <taxon>Bacilli</taxon>
        <taxon>Lactobacillales</taxon>
        <taxon>Streptococcaceae</taxon>
        <taxon>Streptococcus</taxon>
    </lineage>
</organism>
<dbReference type="RefSeq" id="WP_308937527.1">
    <property type="nucleotide sequence ID" value="NZ_JAVIBP010000008.1"/>
</dbReference>
<evidence type="ECO:0000313" key="2">
    <source>
        <dbReference type="Proteomes" id="UP001228446"/>
    </source>
</evidence>
<proteinExistence type="predicted"/>
<keyword evidence="2" id="KW-1185">Reference proteome</keyword>
<accession>A0ABU1B4N4</accession>
<dbReference type="EMBL" id="JAVIBX010000026">
    <property type="protein sequence ID" value="MDQ8833515.1"/>
    <property type="molecule type" value="Genomic_DNA"/>
</dbReference>